<feature type="region of interest" description="Disordered" evidence="1">
    <location>
        <begin position="1"/>
        <end position="53"/>
    </location>
</feature>
<dbReference type="PROSITE" id="PS50828">
    <property type="entry name" value="SMR"/>
    <property type="match status" value="1"/>
</dbReference>
<dbReference type="InterPro" id="IPR047688">
    <property type="entry name" value="Endonuc_SmrA"/>
</dbReference>
<dbReference type="PANTHER" id="PTHR35562:SF2">
    <property type="entry name" value="DNA ENDONUCLEASE SMRA-RELATED"/>
    <property type="match status" value="1"/>
</dbReference>
<feature type="domain" description="Smr" evidence="2">
    <location>
        <begin position="101"/>
        <end position="181"/>
    </location>
</feature>
<evidence type="ECO:0000313" key="3">
    <source>
        <dbReference type="EMBL" id="SVE19635.1"/>
    </source>
</evidence>
<organism evidence="3">
    <name type="scientific">marine metagenome</name>
    <dbReference type="NCBI Taxonomy" id="408172"/>
    <lineage>
        <taxon>unclassified sequences</taxon>
        <taxon>metagenomes</taxon>
        <taxon>ecological metagenomes</taxon>
    </lineage>
</organism>
<dbReference type="Gene3D" id="3.30.1370.110">
    <property type="match status" value="1"/>
</dbReference>
<protein>
    <recommendedName>
        <fullName evidence="2">Smr domain-containing protein</fullName>
    </recommendedName>
</protein>
<feature type="compositionally biased region" description="Polar residues" evidence="1">
    <location>
        <begin position="30"/>
        <end position="41"/>
    </location>
</feature>
<proteinExistence type="predicted"/>
<dbReference type="InterPro" id="IPR002625">
    <property type="entry name" value="Smr_dom"/>
</dbReference>
<feature type="non-terminal residue" evidence="3">
    <location>
        <position position="187"/>
    </location>
</feature>
<reference evidence="3" key="1">
    <citation type="submission" date="2018-05" db="EMBL/GenBank/DDBJ databases">
        <authorList>
            <person name="Lanie J.A."/>
            <person name="Ng W.-L."/>
            <person name="Kazmierczak K.M."/>
            <person name="Andrzejewski T.M."/>
            <person name="Davidsen T.M."/>
            <person name="Wayne K.J."/>
            <person name="Tettelin H."/>
            <person name="Glass J.I."/>
            <person name="Rusch D."/>
            <person name="Podicherti R."/>
            <person name="Tsui H.-C.T."/>
            <person name="Winkler M.E."/>
        </authorList>
    </citation>
    <scope>NUCLEOTIDE SEQUENCE</scope>
</reference>
<dbReference type="SUPFAM" id="SSF160443">
    <property type="entry name" value="SMR domain-like"/>
    <property type="match status" value="1"/>
</dbReference>
<evidence type="ECO:0000256" key="1">
    <source>
        <dbReference type="SAM" id="MobiDB-lite"/>
    </source>
</evidence>
<evidence type="ECO:0000259" key="2">
    <source>
        <dbReference type="PROSITE" id="PS50828"/>
    </source>
</evidence>
<dbReference type="GO" id="GO:0004520">
    <property type="term" value="F:DNA endonuclease activity"/>
    <property type="evidence" value="ECO:0007669"/>
    <property type="project" value="TreeGrafter"/>
</dbReference>
<dbReference type="AlphaFoldDB" id="A0A383BJU1"/>
<dbReference type="InterPro" id="IPR036063">
    <property type="entry name" value="Smr_dom_sf"/>
</dbReference>
<dbReference type="PANTHER" id="PTHR35562">
    <property type="entry name" value="DNA ENDONUCLEASE SMRA-RELATED"/>
    <property type="match status" value="1"/>
</dbReference>
<accession>A0A383BJU1</accession>
<dbReference type="EMBL" id="UINC01200654">
    <property type="protein sequence ID" value="SVE19635.1"/>
    <property type="molecule type" value="Genomic_DNA"/>
</dbReference>
<gene>
    <name evidence="3" type="ORF">METZ01_LOCUS472489</name>
</gene>
<name>A0A383BJU1_9ZZZZ</name>
<sequence>MTSGKDPSDEDLFHEAMQDVSPVAKGRRQLQASQSKETPGQRQRREDAAGANKRAVEPNFLTLGEVEAVAPLAFVEWKKDGVQNAVFRKLKQGGYVLQSSLDLHRKTVKEARQLLFNFILRMSASDQRSAIISPGKGEFSATPGRLKSYVVHWLTEHPEVIAFCSAERHRGGVGAMYVLIRKSQQSS</sequence>
<dbReference type="SMART" id="SM00463">
    <property type="entry name" value="SMR"/>
    <property type="match status" value="1"/>
</dbReference>
<dbReference type="NCBIfam" id="NF033154">
    <property type="entry name" value="endonuc_SmrA"/>
    <property type="match status" value="1"/>
</dbReference>
<dbReference type="Pfam" id="PF01713">
    <property type="entry name" value="Smr"/>
    <property type="match status" value="1"/>
</dbReference>